<comment type="caution">
    <text evidence="1">The sequence shown here is derived from an EMBL/GenBank/DDBJ whole genome shotgun (WGS) entry which is preliminary data.</text>
</comment>
<accession>A0ACC1J9Y7</accession>
<gene>
    <name evidence="1" type="ORF">FBU59_002914</name>
</gene>
<evidence type="ECO:0000313" key="1">
    <source>
        <dbReference type="EMBL" id="KAJ1943431.1"/>
    </source>
</evidence>
<dbReference type="Proteomes" id="UP001150603">
    <property type="component" value="Unassembled WGS sequence"/>
</dbReference>
<protein>
    <submittedName>
        <fullName evidence="1">Uncharacterized protein</fullName>
    </submittedName>
</protein>
<proteinExistence type="predicted"/>
<keyword evidence="2" id="KW-1185">Reference proteome</keyword>
<sequence>MVCLPERSPTASLSIPSIASLAPAYRGEVFPVEVAVKNLHKTVPLTRVLVGVQLVNVTVVARDDSMSDLNVDNAAAAVEGPVGVLNPTEAVAALKSPVGAVDQGTDVAAWIVGQDATCAENHDSGTQDLKSTIEISAMTPIPPSESQTTTVYVKFPAPLLSNAWRLSPATAVQVKCIAKYTHDGSTTSDNGGVWWESQVSAQATIPVTRPLRAVAEALPAHIAAPLVVPEQQRAAQAFRVSTEATEMFGTGEYCFRRPVLVTLQNTGPWPVAVKHMVLRPPLTDDRVPWRIQVSSATTAMVTEDGSAWQMAENGQIKHVFWLDIFTSNVLQMPTEICPGTLEVTWHRSGAGDFAPILTRLWLKPLELAMARQVQVESVCSMDVAKVGSPMQVDYRLLNPTRALKTLEISMHAADGFVFSGPRRSTMNILPGHVAAAAKTTATGAGTPVAPPPTQIRGRGVNTPRSDVIDSDATARAALLQLSGLDDGELTSGRVSPGLLDECLMAVPECFYAEDGEESDFEDAGDGDLQAGDYNFAMHEGDGVLRLDQTTIFCQP</sequence>
<evidence type="ECO:0000313" key="2">
    <source>
        <dbReference type="Proteomes" id="UP001150603"/>
    </source>
</evidence>
<reference evidence="1" key="1">
    <citation type="submission" date="2022-07" db="EMBL/GenBank/DDBJ databases">
        <title>Phylogenomic reconstructions and comparative analyses of Kickxellomycotina fungi.</title>
        <authorList>
            <person name="Reynolds N.K."/>
            <person name="Stajich J.E."/>
            <person name="Barry K."/>
            <person name="Grigoriev I.V."/>
            <person name="Crous P."/>
            <person name="Smith M.E."/>
        </authorList>
    </citation>
    <scope>NUCLEOTIDE SEQUENCE</scope>
    <source>
        <strain evidence="1">NRRL 5244</strain>
    </source>
</reference>
<name>A0ACC1J9Y7_9FUNG</name>
<dbReference type="EMBL" id="JANBPW010001708">
    <property type="protein sequence ID" value="KAJ1943431.1"/>
    <property type="molecule type" value="Genomic_DNA"/>
</dbReference>
<organism evidence="1 2">
    <name type="scientific">Linderina macrospora</name>
    <dbReference type="NCBI Taxonomy" id="4868"/>
    <lineage>
        <taxon>Eukaryota</taxon>
        <taxon>Fungi</taxon>
        <taxon>Fungi incertae sedis</taxon>
        <taxon>Zoopagomycota</taxon>
        <taxon>Kickxellomycotina</taxon>
        <taxon>Kickxellomycetes</taxon>
        <taxon>Kickxellales</taxon>
        <taxon>Kickxellaceae</taxon>
        <taxon>Linderina</taxon>
    </lineage>
</organism>